<dbReference type="PANTHER" id="PTHR30290">
    <property type="entry name" value="PERIPLASMIC BINDING COMPONENT OF ABC TRANSPORTER"/>
    <property type="match status" value="1"/>
</dbReference>
<organism evidence="4 5">
    <name type="scientific">Phyllobacterium phragmitis</name>
    <dbReference type="NCBI Taxonomy" id="2670329"/>
    <lineage>
        <taxon>Bacteria</taxon>
        <taxon>Pseudomonadati</taxon>
        <taxon>Pseudomonadota</taxon>
        <taxon>Alphaproteobacteria</taxon>
        <taxon>Hyphomicrobiales</taxon>
        <taxon>Phyllobacteriaceae</taxon>
        <taxon>Phyllobacterium</taxon>
    </lineage>
</organism>
<dbReference type="Gene3D" id="3.40.190.10">
    <property type="entry name" value="Periplasmic binding protein-like II"/>
    <property type="match status" value="1"/>
</dbReference>
<dbReference type="RefSeq" id="WP_407867011.1">
    <property type="nucleotide sequence ID" value="NZ_BAAFZP010000002.1"/>
</dbReference>
<gene>
    <name evidence="4" type="ORF">PPNSA23_45780</name>
</gene>
<comment type="similarity">
    <text evidence="2">Belongs to the bacterial solute-binding protein 5 family.</text>
</comment>
<reference evidence="4 5" key="1">
    <citation type="submission" date="2024-10" db="EMBL/GenBank/DDBJ databases">
        <title>Isolation, draft genome sequencing and identification of Phyllobacterium sp. NSA23, isolated from leaf soil.</title>
        <authorList>
            <person name="Akita H."/>
        </authorList>
    </citation>
    <scope>NUCLEOTIDE SEQUENCE [LARGE SCALE GENOMIC DNA]</scope>
    <source>
        <strain evidence="4 5">NSA23</strain>
    </source>
</reference>
<dbReference type="Proteomes" id="UP001628091">
    <property type="component" value="Unassembled WGS sequence"/>
</dbReference>
<name>A0ABQ0H6V7_9HYPH</name>
<dbReference type="Gene3D" id="3.10.105.10">
    <property type="entry name" value="Dipeptide-binding Protein, Domain 3"/>
    <property type="match status" value="1"/>
</dbReference>
<evidence type="ECO:0000256" key="1">
    <source>
        <dbReference type="ARBA" id="ARBA00004418"/>
    </source>
</evidence>
<evidence type="ECO:0000256" key="2">
    <source>
        <dbReference type="ARBA" id="ARBA00005695"/>
    </source>
</evidence>
<proteinExistence type="inferred from homology"/>
<protein>
    <submittedName>
        <fullName evidence="4">ABC transporter substrate-binding protein</fullName>
    </submittedName>
</protein>
<comment type="caution">
    <text evidence="4">The sequence shown here is derived from an EMBL/GenBank/DDBJ whole genome shotgun (WGS) entry which is preliminary data.</text>
</comment>
<comment type="subcellular location">
    <subcellularLocation>
        <location evidence="1">Periplasm</location>
    </subcellularLocation>
</comment>
<dbReference type="PANTHER" id="PTHR30290:SF62">
    <property type="entry name" value="OLIGOPEPTIDE ABC TRANSPORTER, PERIPLASMIC OLIGOPEPTIDE-BINDING PROTEIN"/>
    <property type="match status" value="1"/>
</dbReference>
<evidence type="ECO:0000259" key="3">
    <source>
        <dbReference type="Pfam" id="PF00496"/>
    </source>
</evidence>
<keyword evidence="5" id="KW-1185">Reference proteome</keyword>
<dbReference type="CDD" id="cd08500">
    <property type="entry name" value="PBP2_NikA_DppA_OppA_like_4"/>
    <property type="match status" value="1"/>
</dbReference>
<sequence length="637" mass="72440">MLTRRTALGLMASTLIPGRLLAEDRGAEDREPAFLEQFLRSGMLPKLNERLPKRPRIVNLKAMGRAPGRYSGTLRTLIGSQKDIRLMTIYGYARLVGYDEKFNMIPDILESFEVEEDRVFTFRIREGHKWSDGTPLTPEDFRYCLEDVWLNKELSRGGPITALRVDGRPPRFEIVDSLTVRYSWDAPNPDFLPKLAAAQALSLVLPAAYLKQFHKKYQDSFRLAGLMKEYQARNWVALHIRMARQYRPENPDLPTLDPWRNTVSPPAEQFVFERNPYFHRVDENGLQLPYIDRFVLNASSSSIIAAKTGAGESDLQGVGLDFPDYTFLKDAEKRYPIKVHLWKRTQGSRLALLPNLNCADPVWKPLLRDVRLRRALSLAINRREINKAVFYGLATESADTVLPESPLYRPEYAKAWIAYDPGQANALLDAMGLAKRDDDGLRLLPDGRAAQIVVETAGESTLETDVLELVTDHWRQIGIALFIRPSQRDVFRSRAMAGQIMMSMWSGIDNGVPTPDMNPDQLAPTADEQLQWPLWGAYYLSHGKVGEAPDLPEAMELVSLVKRWRKSTTSHERAEIWTAMLSIYTDQVFSIGIVNSTLQPVVASTRLRNLPDKALYGFDPTSYFGVYMPDTFWLGEE</sequence>
<accession>A0ABQ0H6V7</accession>
<dbReference type="InterPro" id="IPR039424">
    <property type="entry name" value="SBP_5"/>
</dbReference>
<dbReference type="SUPFAM" id="SSF53850">
    <property type="entry name" value="Periplasmic binding protein-like II"/>
    <property type="match status" value="1"/>
</dbReference>
<dbReference type="Pfam" id="PF00496">
    <property type="entry name" value="SBP_bac_5"/>
    <property type="match status" value="1"/>
</dbReference>
<evidence type="ECO:0000313" key="4">
    <source>
        <dbReference type="EMBL" id="GAB1584635.1"/>
    </source>
</evidence>
<feature type="domain" description="Solute-binding protein family 5" evidence="3">
    <location>
        <begin position="104"/>
        <end position="520"/>
    </location>
</feature>
<dbReference type="EMBL" id="BAAFZP010000002">
    <property type="protein sequence ID" value="GAB1584635.1"/>
    <property type="molecule type" value="Genomic_DNA"/>
</dbReference>
<dbReference type="InterPro" id="IPR000914">
    <property type="entry name" value="SBP_5_dom"/>
</dbReference>
<evidence type="ECO:0000313" key="5">
    <source>
        <dbReference type="Proteomes" id="UP001628091"/>
    </source>
</evidence>